<dbReference type="EMBL" id="BNJF01000001">
    <property type="protein sequence ID" value="GHO45150.1"/>
    <property type="molecule type" value="Genomic_DNA"/>
</dbReference>
<dbReference type="Proteomes" id="UP000612362">
    <property type="component" value="Unassembled WGS sequence"/>
</dbReference>
<name>A0A8J3I1N7_9CHLR</name>
<proteinExistence type="predicted"/>
<protein>
    <submittedName>
        <fullName evidence="1">Uncharacterized protein</fullName>
    </submittedName>
</protein>
<accession>A0A8J3I1N7</accession>
<gene>
    <name evidence="1" type="ORF">KSX_33130</name>
</gene>
<reference evidence="1" key="1">
    <citation type="submission" date="2020-10" db="EMBL/GenBank/DDBJ databases">
        <title>Taxonomic study of unclassified bacteria belonging to the class Ktedonobacteria.</title>
        <authorList>
            <person name="Yabe S."/>
            <person name="Wang C.M."/>
            <person name="Zheng Y."/>
            <person name="Sakai Y."/>
            <person name="Cavaletti L."/>
            <person name="Monciardini P."/>
            <person name="Donadio S."/>
        </authorList>
    </citation>
    <scope>NUCLEOTIDE SEQUENCE</scope>
    <source>
        <strain evidence="1">SOSP1-1</strain>
    </source>
</reference>
<evidence type="ECO:0000313" key="1">
    <source>
        <dbReference type="EMBL" id="GHO45150.1"/>
    </source>
</evidence>
<dbReference type="RefSeq" id="WP_220194497.1">
    <property type="nucleotide sequence ID" value="NZ_BNJF01000001.1"/>
</dbReference>
<sequence>MSIVTIDTEEVSLAETVVVPKGVLSWCSICRNNTADFDLYYEWEPRPDCGPLDRVRLPVCKQHAEKEQHIGHVIYHISLNVNKYGCRTI</sequence>
<evidence type="ECO:0000313" key="2">
    <source>
        <dbReference type="Proteomes" id="UP000612362"/>
    </source>
</evidence>
<organism evidence="1 2">
    <name type="scientific">Ktedonospora formicarum</name>
    <dbReference type="NCBI Taxonomy" id="2778364"/>
    <lineage>
        <taxon>Bacteria</taxon>
        <taxon>Bacillati</taxon>
        <taxon>Chloroflexota</taxon>
        <taxon>Ktedonobacteria</taxon>
        <taxon>Ktedonobacterales</taxon>
        <taxon>Ktedonobacteraceae</taxon>
        <taxon>Ktedonospora</taxon>
    </lineage>
</organism>
<comment type="caution">
    <text evidence="1">The sequence shown here is derived from an EMBL/GenBank/DDBJ whole genome shotgun (WGS) entry which is preliminary data.</text>
</comment>
<keyword evidence="2" id="KW-1185">Reference proteome</keyword>
<dbReference type="AlphaFoldDB" id="A0A8J3I1N7"/>